<dbReference type="SUPFAM" id="SSF52096">
    <property type="entry name" value="ClpP/crotonase"/>
    <property type="match status" value="1"/>
</dbReference>
<comment type="similarity">
    <text evidence="1 2">Belongs to the enoyl-CoA hydratase/isomerase family.</text>
</comment>
<sequence length="276" mass="29216">MAAELSGTRPVAGRATTDIELDPRGEVLWVTLDRPERLNAITPRMVRELYDTFDGLARDPSVRVVVLRGRGRGFCAGLDIRFAGQMTGGDVGLPDVITAMRACPQPIIALVDGPACGGGFAFALAADIRIAGPDAAMNVAFVRLGVSGCEMGVSYFLPRIVGLSVAGELMYTGRFINAERALQTGLVSAVCGADELEQTATDLAGEMLRVAPLALRKTKQTLGRAIEVTDLATVMAMEEAAQMECMRGGDFEEGVRAFLEGREPRFGLGHAAGPEA</sequence>
<dbReference type="Proteomes" id="UP000578449">
    <property type="component" value="Unassembled WGS sequence"/>
</dbReference>
<evidence type="ECO:0000313" key="3">
    <source>
        <dbReference type="EMBL" id="MBB5136044.1"/>
    </source>
</evidence>
<keyword evidence="4" id="KW-1185">Reference proteome</keyword>
<dbReference type="PANTHER" id="PTHR43459">
    <property type="entry name" value="ENOYL-COA HYDRATASE"/>
    <property type="match status" value="1"/>
</dbReference>
<dbReference type="EMBL" id="JACHGN010000013">
    <property type="protein sequence ID" value="MBB5136044.1"/>
    <property type="molecule type" value="Genomic_DNA"/>
</dbReference>
<dbReference type="InterPro" id="IPR014748">
    <property type="entry name" value="Enoyl-CoA_hydra_C"/>
</dbReference>
<dbReference type="CDD" id="cd06558">
    <property type="entry name" value="crotonase-like"/>
    <property type="match status" value="1"/>
</dbReference>
<evidence type="ECO:0000256" key="1">
    <source>
        <dbReference type="ARBA" id="ARBA00005254"/>
    </source>
</evidence>
<protein>
    <submittedName>
        <fullName evidence="3">Enoyl-CoA hydratase</fullName>
        <ecNumber evidence="3">4.2.1.17</ecNumber>
    </submittedName>
</protein>
<dbReference type="EC" id="4.2.1.17" evidence="3"/>
<dbReference type="GO" id="GO:0004300">
    <property type="term" value="F:enoyl-CoA hydratase activity"/>
    <property type="evidence" value="ECO:0007669"/>
    <property type="project" value="UniProtKB-EC"/>
</dbReference>
<dbReference type="Gene3D" id="1.10.12.10">
    <property type="entry name" value="Lyase 2-enoyl-coa Hydratase, Chain A, domain 2"/>
    <property type="match status" value="1"/>
</dbReference>
<keyword evidence="3" id="KW-0456">Lyase</keyword>
<evidence type="ECO:0000256" key="2">
    <source>
        <dbReference type="RuleBase" id="RU003707"/>
    </source>
</evidence>
<dbReference type="InterPro" id="IPR001753">
    <property type="entry name" value="Enoyl-CoA_hydra/iso"/>
</dbReference>
<dbReference type="AlphaFoldDB" id="A0A840P414"/>
<dbReference type="RefSeq" id="WP_185052971.1">
    <property type="nucleotide sequence ID" value="NZ_BAABIX010000017.1"/>
</dbReference>
<dbReference type="InterPro" id="IPR018376">
    <property type="entry name" value="Enoyl-CoA_hyd/isom_CS"/>
</dbReference>
<proteinExistence type="inferred from homology"/>
<evidence type="ECO:0000313" key="4">
    <source>
        <dbReference type="Proteomes" id="UP000578449"/>
    </source>
</evidence>
<name>A0A840P414_9ACTN</name>
<dbReference type="PANTHER" id="PTHR43459:SF1">
    <property type="entry name" value="EG:BACN32G11.4 PROTEIN"/>
    <property type="match status" value="1"/>
</dbReference>
<dbReference type="Pfam" id="PF00378">
    <property type="entry name" value="ECH_1"/>
    <property type="match status" value="1"/>
</dbReference>
<reference evidence="3 4" key="1">
    <citation type="submission" date="2020-08" db="EMBL/GenBank/DDBJ databases">
        <title>Genomic Encyclopedia of Type Strains, Phase IV (KMG-IV): sequencing the most valuable type-strain genomes for metagenomic binning, comparative biology and taxonomic classification.</title>
        <authorList>
            <person name="Goeker M."/>
        </authorList>
    </citation>
    <scope>NUCLEOTIDE SEQUENCE [LARGE SCALE GENOMIC DNA]</scope>
    <source>
        <strain evidence="3 4">DSM 45615</strain>
    </source>
</reference>
<dbReference type="Gene3D" id="3.90.226.10">
    <property type="entry name" value="2-enoyl-CoA Hydratase, Chain A, domain 1"/>
    <property type="match status" value="1"/>
</dbReference>
<dbReference type="PROSITE" id="PS00166">
    <property type="entry name" value="ENOYL_COA_HYDRATASE"/>
    <property type="match status" value="1"/>
</dbReference>
<gene>
    <name evidence="3" type="ORF">HNP84_005788</name>
</gene>
<comment type="caution">
    <text evidence="3">The sequence shown here is derived from an EMBL/GenBank/DDBJ whole genome shotgun (WGS) entry which is preliminary data.</text>
</comment>
<organism evidence="3 4">
    <name type="scientific">Thermocatellispora tengchongensis</name>
    <dbReference type="NCBI Taxonomy" id="1073253"/>
    <lineage>
        <taxon>Bacteria</taxon>
        <taxon>Bacillati</taxon>
        <taxon>Actinomycetota</taxon>
        <taxon>Actinomycetes</taxon>
        <taxon>Streptosporangiales</taxon>
        <taxon>Streptosporangiaceae</taxon>
        <taxon>Thermocatellispora</taxon>
    </lineage>
</organism>
<accession>A0A840P414</accession>
<dbReference type="InterPro" id="IPR029045">
    <property type="entry name" value="ClpP/crotonase-like_dom_sf"/>
</dbReference>